<dbReference type="EMBL" id="JAPDDP010000070">
    <property type="protein sequence ID" value="MDA0184180.1"/>
    <property type="molecule type" value="Genomic_DNA"/>
</dbReference>
<keyword evidence="2" id="KW-1185">Reference proteome</keyword>
<evidence type="ECO:0000313" key="1">
    <source>
        <dbReference type="EMBL" id="MDA0184180.1"/>
    </source>
</evidence>
<dbReference type="Proteomes" id="UP001147653">
    <property type="component" value="Unassembled WGS sequence"/>
</dbReference>
<comment type="caution">
    <text evidence="1">The sequence shown here is derived from an EMBL/GenBank/DDBJ whole genome shotgun (WGS) entry which is preliminary data.</text>
</comment>
<proteinExistence type="predicted"/>
<evidence type="ECO:0000313" key="2">
    <source>
        <dbReference type="Proteomes" id="UP001147653"/>
    </source>
</evidence>
<name>A0A9X3NCI8_9ACTN</name>
<organism evidence="1 2">
    <name type="scientific">Solirubrobacter phytolaccae</name>
    <dbReference type="NCBI Taxonomy" id="1404360"/>
    <lineage>
        <taxon>Bacteria</taxon>
        <taxon>Bacillati</taxon>
        <taxon>Actinomycetota</taxon>
        <taxon>Thermoleophilia</taxon>
        <taxon>Solirubrobacterales</taxon>
        <taxon>Solirubrobacteraceae</taxon>
        <taxon>Solirubrobacter</taxon>
    </lineage>
</organism>
<accession>A0A9X3NCI8</accession>
<reference evidence="1" key="1">
    <citation type="submission" date="2022-10" db="EMBL/GenBank/DDBJ databases">
        <title>The WGS of Solirubrobacter phytolaccae KCTC 29190.</title>
        <authorList>
            <person name="Jiang Z."/>
        </authorList>
    </citation>
    <scope>NUCLEOTIDE SEQUENCE</scope>
    <source>
        <strain evidence="1">KCTC 29190</strain>
    </source>
</reference>
<sequence>MSAFFIDTSSGQIATLNRLVQTGVANGSDPPPRPWHPVRGDRDASTLWYAVLRKQTKGVFIGTLAIRHSDHHASLLEGGWEEVAPEAVDGGEAGVAPGPFSV</sequence>
<protein>
    <submittedName>
        <fullName evidence="1">Uncharacterized protein</fullName>
    </submittedName>
</protein>
<dbReference type="RefSeq" id="WP_270028598.1">
    <property type="nucleotide sequence ID" value="NZ_JAPDDP010000070.1"/>
</dbReference>
<dbReference type="AlphaFoldDB" id="A0A9X3NCI8"/>
<gene>
    <name evidence="1" type="ORF">OJ997_27980</name>
</gene>